<gene>
    <name evidence="2" type="ORF">LIP_1768</name>
</gene>
<organism evidence="2 3">
    <name type="scientific">Limnochorda pilosa</name>
    <dbReference type="NCBI Taxonomy" id="1555112"/>
    <lineage>
        <taxon>Bacteria</taxon>
        <taxon>Bacillati</taxon>
        <taxon>Bacillota</taxon>
        <taxon>Limnochordia</taxon>
        <taxon>Limnochordales</taxon>
        <taxon>Limnochordaceae</taxon>
        <taxon>Limnochorda</taxon>
    </lineage>
</organism>
<reference evidence="3" key="2">
    <citation type="journal article" date="2016" name="Int. J. Syst. Evol. Microbiol.">
        <title>Complete genome sequence and cell structure of Limnochorda pilosa, a Gram-negative spore-former within the phylum Firmicutes.</title>
        <authorList>
            <person name="Watanabe M."/>
            <person name="Kojima H."/>
            <person name="Fukui M."/>
        </authorList>
    </citation>
    <scope>NUCLEOTIDE SEQUENCE [LARGE SCALE GENOMIC DNA]</scope>
    <source>
        <strain evidence="3">HC45</strain>
    </source>
</reference>
<evidence type="ECO:0008006" key="4">
    <source>
        <dbReference type="Google" id="ProtNLM"/>
    </source>
</evidence>
<dbReference type="EMBL" id="AP014924">
    <property type="protein sequence ID" value="BAS27612.1"/>
    <property type="molecule type" value="Genomic_DNA"/>
</dbReference>
<evidence type="ECO:0000256" key="1">
    <source>
        <dbReference type="SAM" id="MobiDB-lite"/>
    </source>
</evidence>
<evidence type="ECO:0000313" key="3">
    <source>
        <dbReference type="Proteomes" id="UP000065807"/>
    </source>
</evidence>
<feature type="region of interest" description="Disordered" evidence="1">
    <location>
        <begin position="297"/>
        <end position="319"/>
    </location>
</feature>
<accession>A0A0K2SKR4</accession>
<dbReference type="Proteomes" id="UP000065807">
    <property type="component" value="Chromosome"/>
</dbReference>
<dbReference type="OrthoDB" id="9780944at2"/>
<dbReference type="RefSeq" id="WP_068136715.1">
    <property type="nucleotide sequence ID" value="NZ_AP014924.1"/>
</dbReference>
<dbReference type="KEGG" id="lpil:LIP_1768"/>
<dbReference type="PATRIC" id="fig|1555112.3.peg.1800"/>
<reference evidence="3" key="1">
    <citation type="submission" date="2015-07" db="EMBL/GenBank/DDBJ databases">
        <title>Complete genome sequence and phylogenetic analysis of Limnochorda pilosa.</title>
        <authorList>
            <person name="Watanabe M."/>
            <person name="Kojima H."/>
            <person name="Fukui M."/>
        </authorList>
    </citation>
    <scope>NUCLEOTIDE SEQUENCE [LARGE SCALE GENOMIC DNA]</scope>
    <source>
        <strain evidence="3">HC45</strain>
    </source>
</reference>
<sequence>MKRIVSVSLGSSSRNSRATFQAAGEEVTVERIGTDGDRARAVALIRDLDGTVDAFGMGGIDLYLVAGERRYMIREARPLLEAARRTPIVDGSGLKNTLERRVVERLAARGVLPLRGRRVLLVSGVDRFGMAEALEAAGSETIYGDLIFALGVPIPIRSLRGLRILARILLPVLTQLPFQMLYPTGGKQEKITPRHARIFRWADVIAGDFHFIRRYMPDALSGKVILTNTVTSQNVEELRQRGVRTLVTTTPNLQGRSFGTNVMEALIVALAGKRWEEMTPADYLQWLDRLGFEPRVEGLDGTAPQPGEAGSPETLAPAN</sequence>
<name>A0A0K2SKR4_LIMPI</name>
<dbReference type="STRING" id="1555112.LIP_1768"/>
<proteinExistence type="predicted"/>
<evidence type="ECO:0000313" key="2">
    <source>
        <dbReference type="EMBL" id="BAS27612.1"/>
    </source>
</evidence>
<dbReference type="AlphaFoldDB" id="A0A0K2SKR4"/>
<keyword evidence="3" id="KW-1185">Reference proteome</keyword>
<protein>
    <recommendedName>
        <fullName evidence="4">Quinate 5-dehydrogenase</fullName>
    </recommendedName>
</protein>